<name>A0A7X0RPU2_9BACL</name>
<proteinExistence type="predicted"/>
<feature type="transmembrane region" description="Helical" evidence="1">
    <location>
        <begin position="92"/>
        <end position="112"/>
    </location>
</feature>
<keyword evidence="1" id="KW-1133">Transmembrane helix</keyword>
<keyword evidence="1" id="KW-0812">Transmembrane</keyword>
<evidence type="ECO:0000256" key="1">
    <source>
        <dbReference type="SAM" id="Phobius"/>
    </source>
</evidence>
<accession>A0A7X0RPU2</accession>
<protein>
    <submittedName>
        <fullName evidence="2">Uncharacterized protein</fullName>
    </submittedName>
</protein>
<feature type="transmembrane region" description="Helical" evidence="1">
    <location>
        <begin position="124"/>
        <end position="148"/>
    </location>
</feature>
<comment type="caution">
    <text evidence="2">The sequence shown here is derived from an EMBL/GenBank/DDBJ whole genome shotgun (WGS) entry which is preliminary data.</text>
</comment>
<dbReference type="RefSeq" id="WP_185142916.1">
    <property type="nucleotide sequence ID" value="NZ_JACJVP010000021.1"/>
</dbReference>
<dbReference type="EMBL" id="JACJVP010000021">
    <property type="protein sequence ID" value="MBB6671432.1"/>
    <property type="molecule type" value="Genomic_DNA"/>
</dbReference>
<keyword evidence="3" id="KW-1185">Reference proteome</keyword>
<feature type="transmembrane region" description="Helical" evidence="1">
    <location>
        <begin position="12"/>
        <end position="33"/>
    </location>
</feature>
<reference evidence="2 3" key="1">
    <citation type="submission" date="2020-08" db="EMBL/GenBank/DDBJ databases">
        <title>Cohnella phylogeny.</title>
        <authorList>
            <person name="Dunlap C."/>
        </authorList>
    </citation>
    <scope>NUCLEOTIDE SEQUENCE [LARGE SCALE GENOMIC DNA]</scope>
    <source>
        <strain evidence="2 3">DSM 28246</strain>
    </source>
</reference>
<evidence type="ECO:0000313" key="3">
    <source>
        <dbReference type="Proteomes" id="UP000547209"/>
    </source>
</evidence>
<evidence type="ECO:0000313" key="2">
    <source>
        <dbReference type="EMBL" id="MBB6671432.1"/>
    </source>
</evidence>
<sequence>MTDAKRKAAPRETYYLCATTWICAFVPAVLYLAGFGIPLRSLGFHEGWGARWGIGWACVSMVLGAVLLRDMARLRREERSGVGHRLYGRMPAFLLTLFLALMQLPPILIWSGMGLMSGAGEARIGYAVHAAALLLLSIQLAMLLFMGLRGPRDG</sequence>
<keyword evidence="1" id="KW-0472">Membrane</keyword>
<dbReference type="Proteomes" id="UP000547209">
    <property type="component" value="Unassembled WGS sequence"/>
</dbReference>
<dbReference type="AlphaFoldDB" id="A0A7X0RPU2"/>
<gene>
    <name evidence="2" type="ORF">H7C19_12150</name>
</gene>
<feature type="transmembrane region" description="Helical" evidence="1">
    <location>
        <begin position="53"/>
        <end position="72"/>
    </location>
</feature>
<organism evidence="2 3">
    <name type="scientific">Cohnella nanjingensis</name>
    <dbReference type="NCBI Taxonomy" id="1387779"/>
    <lineage>
        <taxon>Bacteria</taxon>
        <taxon>Bacillati</taxon>
        <taxon>Bacillota</taxon>
        <taxon>Bacilli</taxon>
        <taxon>Bacillales</taxon>
        <taxon>Paenibacillaceae</taxon>
        <taxon>Cohnella</taxon>
    </lineage>
</organism>